<accession>A0AAV6Z9U2</accession>
<evidence type="ECO:0000313" key="2">
    <source>
        <dbReference type="EMBL" id="KAG8545741.1"/>
    </source>
</evidence>
<sequence length="154" mass="17196">MSLDGPCASGPISDTISRLFPFIKPHQLLVATTLPVEHGNVFNCAVINIFLFIIIIYLLFYFSMPVNIALHKVDYARTTFMCTEKLGKFFGFYRFLFTGLKRASYNECFFSSCMLSCGSVIARYIRNIASFCGTNALIILCAISKRVSKTVGSP</sequence>
<gene>
    <name evidence="2" type="ORF">GDO81_020414</name>
</gene>
<keyword evidence="1" id="KW-1133">Transmembrane helix</keyword>
<dbReference type="EMBL" id="WNYA01001455">
    <property type="protein sequence ID" value="KAG8545741.1"/>
    <property type="molecule type" value="Genomic_DNA"/>
</dbReference>
<dbReference type="AlphaFoldDB" id="A0AAV6Z9U2"/>
<evidence type="ECO:0000256" key="1">
    <source>
        <dbReference type="SAM" id="Phobius"/>
    </source>
</evidence>
<comment type="caution">
    <text evidence="2">The sequence shown here is derived from an EMBL/GenBank/DDBJ whole genome shotgun (WGS) entry which is preliminary data.</text>
</comment>
<keyword evidence="1" id="KW-0812">Transmembrane</keyword>
<proteinExistence type="predicted"/>
<dbReference type="Proteomes" id="UP000824782">
    <property type="component" value="Unassembled WGS sequence"/>
</dbReference>
<evidence type="ECO:0000313" key="3">
    <source>
        <dbReference type="Proteomes" id="UP000824782"/>
    </source>
</evidence>
<name>A0AAV6Z9U2_ENGPU</name>
<protein>
    <submittedName>
        <fullName evidence="2">Uncharacterized protein</fullName>
    </submittedName>
</protein>
<keyword evidence="3" id="KW-1185">Reference proteome</keyword>
<feature type="transmembrane region" description="Helical" evidence="1">
    <location>
        <begin position="40"/>
        <end position="62"/>
    </location>
</feature>
<reference evidence="2" key="1">
    <citation type="thesis" date="2020" institute="ProQuest LLC" country="789 East Eisenhower Parkway, Ann Arbor, MI, USA">
        <title>Comparative Genomics and Chromosome Evolution.</title>
        <authorList>
            <person name="Mudd A.B."/>
        </authorList>
    </citation>
    <scope>NUCLEOTIDE SEQUENCE</scope>
    <source>
        <strain evidence="2">237g6f4</strain>
        <tissue evidence="2">Blood</tissue>
    </source>
</reference>
<organism evidence="2 3">
    <name type="scientific">Engystomops pustulosus</name>
    <name type="common">Tungara frog</name>
    <name type="synonym">Physalaemus pustulosus</name>
    <dbReference type="NCBI Taxonomy" id="76066"/>
    <lineage>
        <taxon>Eukaryota</taxon>
        <taxon>Metazoa</taxon>
        <taxon>Chordata</taxon>
        <taxon>Craniata</taxon>
        <taxon>Vertebrata</taxon>
        <taxon>Euteleostomi</taxon>
        <taxon>Amphibia</taxon>
        <taxon>Batrachia</taxon>
        <taxon>Anura</taxon>
        <taxon>Neobatrachia</taxon>
        <taxon>Hyloidea</taxon>
        <taxon>Leptodactylidae</taxon>
        <taxon>Leiuperinae</taxon>
        <taxon>Engystomops</taxon>
    </lineage>
</organism>
<keyword evidence="1" id="KW-0472">Membrane</keyword>